<dbReference type="GO" id="GO:0019988">
    <property type="term" value="P:charged-tRNA amino acid modification"/>
    <property type="evidence" value="ECO:0007669"/>
    <property type="project" value="InterPro"/>
</dbReference>
<protein>
    <submittedName>
        <fullName evidence="4">Initiator tRNA phosphoribosyl transferase</fullName>
    </submittedName>
</protein>
<evidence type="ECO:0000259" key="3">
    <source>
        <dbReference type="Pfam" id="PF17184"/>
    </source>
</evidence>
<keyword evidence="4" id="KW-0808">Transferase</keyword>
<feature type="region of interest" description="Disordered" evidence="1">
    <location>
        <begin position="327"/>
        <end position="393"/>
    </location>
</feature>
<accession>A0A168E262</accession>
<evidence type="ECO:0000313" key="5">
    <source>
        <dbReference type="Proteomes" id="UP000078544"/>
    </source>
</evidence>
<dbReference type="Proteomes" id="UP000078544">
    <property type="component" value="Unassembled WGS sequence"/>
</dbReference>
<gene>
    <name evidence="4" type="ORF">AAL_02856</name>
</gene>
<dbReference type="GO" id="GO:0043399">
    <property type="term" value="F:tRNA adenosine(64)-2'-O-ribosylphosphate transferase activity"/>
    <property type="evidence" value="ECO:0007669"/>
    <property type="project" value="InterPro"/>
</dbReference>
<feature type="domain" description="Rit1 DUSP-like" evidence="2">
    <location>
        <begin position="396"/>
        <end position="433"/>
    </location>
</feature>
<feature type="domain" description="Rit1 N-terminal" evidence="3">
    <location>
        <begin position="15"/>
        <end position="176"/>
    </location>
</feature>
<dbReference type="STRING" id="1081109.A0A168E262"/>
<dbReference type="GO" id="GO:0005737">
    <property type="term" value="C:cytoplasm"/>
    <property type="evidence" value="ECO:0007669"/>
    <property type="project" value="TreeGrafter"/>
</dbReference>
<dbReference type="AlphaFoldDB" id="A0A168E262"/>
<dbReference type="InterPro" id="IPR007306">
    <property type="entry name" value="Rit1"/>
</dbReference>
<keyword evidence="5" id="KW-1185">Reference proteome</keyword>
<name>A0A168E262_9HYPO</name>
<dbReference type="PANTHER" id="PTHR31811">
    <property type="entry name" value="TRNA A64-2'-O-RIBOSYLPHOSPHATE TRANSFERASE"/>
    <property type="match status" value="1"/>
</dbReference>
<feature type="domain" description="Rit1 DUSP-like" evidence="2">
    <location>
        <begin position="260"/>
        <end position="338"/>
    </location>
</feature>
<dbReference type="Pfam" id="PF17184">
    <property type="entry name" value="Rit1_C"/>
    <property type="match status" value="1"/>
</dbReference>
<evidence type="ECO:0000259" key="2">
    <source>
        <dbReference type="Pfam" id="PF04179"/>
    </source>
</evidence>
<sequence>MDGARDASLNASPGMPDALSTTVPVWCAVVNAVTFPDRPLELFLPPHLLATTHAQVSALLPGFVSSLRALGLSSSALLLPPPDGVLTKPLRPYWITHDSAHLPAAGTVVFDDYRPVFCLTASRRDDGESPSSYVQGAGDDTENWARGLTPALFWANKDALLAAEERDLPDIIAGLVREHAATETAAAVTTDGTPALTAPSIINDGSSKVPLTNLISVCSLSLALPLITTTKDNHHTCAVIMLRSSVPATPRETWVRSRRHMDVHLGKHKQASRNLRLALPHICAFAAAFWSAASPCGEVVVACESGRDLSVGAALALSCYLFDEQGAFRPPPEEQQQQHQQQQHHQQQEQHQQEPAAPAAPAAPAVPAAPAAPVAPAAPAAPAPPAATAGDGAKVGERHFTKSLVKMKLAGIMTAFPHANPSRQTLQSVNSFLMDWTRA</sequence>
<reference evidence="4 5" key="1">
    <citation type="journal article" date="2016" name="Genome Biol. Evol.">
        <title>Divergent and convergent evolution of fungal pathogenicity.</title>
        <authorList>
            <person name="Shang Y."/>
            <person name="Xiao G."/>
            <person name="Zheng P."/>
            <person name="Cen K."/>
            <person name="Zhan S."/>
            <person name="Wang C."/>
        </authorList>
    </citation>
    <scope>NUCLEOTIDE SEQUENCE [LARGE SCALE GENOMIC DNA]</scope>
    <source>
        <strain evidence="4 5">RCEF 2490</strain>
    </source>
</reference>
<feature type="compositionally biased region" description="Low complexity" evidence="1">
    <location>
        <begin position="334"/>
        <end position="345"/>
    </location>
</feature>
<dbReference type="EMBL" id="AZGY01000005">
    <property type="protein sequence ID" value="KZZ98338.1"/>
    <property type="molecule type" value="Genomic_DNA"/>
</dbReference>
<proteinExistence type="predicted"/>
<dbReference type="OrthoDB" id="45256at2759"/>
<comment type="caution">
    <text evidence="4">The sequence shown here is derived from an EMBL/GenBank/DDBJ whole genome shotgun (WGS) entry which is preliminary data.</text>
</comment>
<evidence type="ECO:0000313" key="4">
    <source>
        <dbReference type="EMBL" id="KZZ98338.1"/>
    </source>
</evidence>
<evidence type="ECO:0000256" key="1">
    <source>
        <dbReference type="SAM" id="MobiDB-lite"/>
    </source>
</evidence>
<feature type="compositionally biased region" description="Low complexity" evidence="1">
    <location>
        <begin position="353"/>
        <end position="378"/>
    </location>
</feature>
<dbReference type="InterPro" id="IPR033421">
    <property type="entry name" value="Rit1_DUSP-like"/>
</dbReference>
<organism evidence="4 5">
    <name type="scientific">Moelleriella libera RCEF 2490</name>
    <dbReference type="NCBI Taxonomy" id="1081109"/>
    <lineage>
        <taxon>Eukaryota</taxon>
        <taxon>Fungi</taxon>
        <taxon>Dikarya</taxon>
        <taxon>Ascomycota</taxon>
        <taxon>Pezizomycotina</taxon>
        <taxon>Sordariomycetes</taxon>
        <taxon>Hypocreomycetidae</taxon>
        <taxon>Hypocreales</taxon>
        <taxon>Clavicipitaceae</taxon>
        <taxon>Moelleriella</taxon>
    </lineage>
</organism>
<dbReference type="PANTHER" id="PTHR31811:SF0">
    <property type="entry name" value="TRNA A64-2'-O-RIBOSYLPHOSPHATE TRANSFERASE"/>
    <property type="match status" value="1"/>
</dbReference>
<dbReference type="Pfam" id="PF04179">
    <property type="entry name" value="Init_tRNA_PT"/>
    <property type="match status" value="2"/>
</dbReference>
<dbReference type="InterPro" id="IPR033449">
    <property type="entry name" value="Rit1_N"/>
</dbReference>